<keyword evidence="16" id="KW-1185">Reference proteome</keyword>
<evidence type="ECO:0000256" key="7">
    <source>
        <dbReference type="ARBA" id="ARBA00022840"/>
    </source>
</evidence>
<comment type="catalytic activity">
    <reaction evidence="9">
        <text>L-threonyl-[protein] + ATP = O-phospho-L-threonyl-[protein] + ADP + H(+)</text>
        <dbReference type="Rhea" id="RHEA:46608"/>
        <dbReference type="Rhea" id="RHEA-COMP:11060"/>
        <dbReference type="Rhea" id="RHEA-COMP:11605"/>
        <dbReference type="ChEBI" id="CHEBI:15378"/>
        <dbReference type="ChEBI" id="CHEBI:30013"/>
        <dbReference type="ChEBI" id="CHEBI:30616"/>
        <dbReference type="ChEBI" id="CHEBI:61977"/>
        <dbReference type="ChEBI" id="CHEBI:456216"/>
        <dbReference type="EC" id="2.7.11.1"/>
    </reaction>
</comment>
<feature type="binding site" evidence="11">
    <location>
        <position position="40"/>
    </location>
    <ligand>
        <name>ATP</name>
        <dbReference type="ChEBI" id="CHEBI:30616"/>
    </ligand>
</feature>
<dbReference type="EnsemblPlants" id="AET3Gv20782300.5">
    <property type="protein sequence ID" value="AET3Gv20782300.5"/>
    <property type="gene ID" value="AET3Gv20782300"/>
</dbReference>
<dbReference type="SUPFAM" id="SSF56112">
    <property type="entry name" value="Protein kinase-like (PK-like)"/>
    <property type="match status" value="1"/>
</dbReference>
<comment type="catalytic activity">
    <reaction evidence="10">
        <text>L-seryl-[protein] + ATP = O-phospho-L-seryl-[protein] + ADP + H(+)</text>
        <dbReference type="Rhea" id="RHEA:17989"/>
        <dbReference type="Rhea" id="RHEA-COMP:9863"/>
        <dbReference type="Rhea" id="RHEA-COMP:11604"/>
        <dbReference type="ChEBI" id="CHEBI:15378"/>
        <dbReference type="ChEBI" id="CHEBI:29999"/>
        <dbReference type="ChEBI" id="CHEBI:30616"/>
        <dbReference type="ChEBI" id="CHEBI:83421"/>
        <dbReference type="ChEBI" id="CHEBI:456216"/>
        <dbReference type="EC" id="2.7.11.1"/>
    </reaction>
</comment>
<evidence type="ECO:0000256" key="2">
    <source>
        <dbReference type="ARBA" id="ARBA00012513"/>
    </source>
</evidence>
<keyword evidence="4" id="KW-0808">Transferase</keyword>
<reference evidence="15" key="4">
    <citation type="submission" date="2019-03" db="UniProtKB">
        <authorList>
            <consortium name="EnsemblPlants"/>
        </authorList>
    </citation>
    <scope>IDENTIFICATION</scope>
</reference>
<dbReference type="GO" id="GO:0004674">
    <property type="term" value="F:protein serine/threonine kinase activity"/>
    <property type="evidence" value="ECO:0007669"/>
    <property type="project" value="UniProtKB-KW"/>
</dbReference>
<feature type="region of interest" description="Disordered" evidence="12">
    <location>
        <begin position="167"/>
        <end position="195"/>
    </location>
</feature>
<evidence type="ECO:0000259" key="14">
    <source>
        <dbReference type="PROSITE" id="PS50816"/>
    </source>
</evidence>
<evidence type="ECO:0000256" key="4">
    <source>
        <dbReference type="ARBA" id="ARBA00022679"/>
    </source>
</evidence>
<accession>A0A453FU73</accession>
<evidence type="ECO:0000259" key="13">
    <source>
        <dbReference type="PROSITE" id="PS50011"/>
    </source>
</evidence>
<dbReference type="Proteomes" id="UP000015105">
    <property type="component" value="Chromosome 3D"/>
</dbReference>
<dbReference type="Gene3D" id="1.10.510.10">
    <property type="entry name" value="Transferase(Phosphotransferase) domain 1"/>
    <property type="match status" value="2"/>
</dbReference>
<evidence type="ECO:0000313" key="15">
    <source>
        <dbReference type="EnsemblPlants" id="AET3Gv20782300.5"/>
    </source>
</evidence>
<evidence type="ECO:0000256" key="10">
    <source>
        <dbReference type="ARBA" id="ARBA00048679"/>
    </source>
</evidence>
<organism evidence="15 16">
    <name type="scientific">Aegilops tauschii subsp. strangulata</name>
    <name type="common">Goatgrass</name>
    <dbReference type="NCBI Taxonomy" id="200361"/>
    <lineage>
        <taxon>Eukaryota</taxon>
        <taxon>Viridiplantae</taxon>
        <taxon>Streptophyta</taxon>
        <taxon>Embryophyta</taxon>
        <taxon>Tracheophyta</taxon>
        <taxon>Spermatophyta</taxon>
        <taxon>Magnoliopsida</taxon>
        <taxon>Liliopsida</taxon>
        <taxon>Poales</taxon>
        <taxon>Poaceae</taxon>
        <taxon>BOP clade</taxon>
        <taxon>Pooideae</taxon>
        <taxon>Triticodae</taxon>
        <taxon>Triticeae</taxon>
        <taxon>Triticinae</taxon>
        <taxon>Aegilops</taxon>
    </lineage>
</organism>
<dbReference type="InterPro" id="IPR004041">
    <property type="entry name" value="NAF_dom"/>
</dbReference>
<reference evidence="15" key="5">
    <citation type="journal article" date="2021" name="G3 (Bethesda)">
        <title>Aegilops tauschii genome assembly Aet v5.0 features greater sequence contiguity and improved annotation.</title>
        <authorList>
            <person name="Wang L."/>
            <person name="Zhu T."/>
            <person name="Rodriguez J.C."/>
            <person name="Deal K.R."/>
            <person name="Dubcovsky J."/>
            <person name="McGuire P.E."/>
            <person name="Lux T."/>
            <person name="Spannagl M."/>
            <person name="Mayer K.F.X."/>
            <person name="Baldrich P."/>
            <person name="Meyers B.C."/>
            <person name="Huo N."/>
            <person name="Gu Y.Q."/>
            <person name="Zhou H."/>
            <person name="Devos K.M."/>
            <person name="Bennetzen J.L."/>
            <person name="Unver T."/>
            <person name="Budak H."/>
            <person name="Gulick P.J."/>
            <person name="Galiba G."/>
            <person name="Kalapos B."/>
            <person name="Nelson D.R."/>
            <person name="Li P."/>
            <person name="You F.M."/>
            <person name="Luo M.C."/>
            <person name="Dvorak J."/>
        </authorList>
    </citation>
    <scope>NUCLEOTIDE SEQUENCE [LARGE SCALE GENOMIC DNA]</scope>
    <source>
        <strain evidence="15">cv. AL8/78</strain>
    </source>
</reference>
<dbReference type="PROSITE" id="PS50011">
    <property type="entry name" value="PROTEIN_KINASE_DOM"/>
    <property type="match status" value="1"/>
</dbReference>
<dbReference type="InterPro" id="IPR000719">
    <property type="entry name" value="Prot_kinase_dom"/>
</dbReference>
<evidence type="ECO:0000256" key="1">
    <source>
        <dbReference type="ARBA" id="ARBA00006234"/>
    </source>
</evidence>
<reference evidence="15" key="3">
    <citation type="journal article" date="2017" name="Nature">
        <title>Genome sequence of the progenitor of the wheat D genome Aegilops tauschii.</title>
        <authorList>
            <person name="Luo M.C."/>
            <person name="Gu Y.Q."/>
            <person name="Puiu D."/>
            <person name="Wang H."/>
            <person name="Twardziok S.O."/>
            <person name="Deal K.R."/>
            <person name="Huo N."/>
            <person name="Zhu T."/>
            <person name="Wang L."/>
            <person name="Wang Y."/>
            <person name="McGuire P.E."/>
            <person name="Liu S."/>
            <person name="Long H."/>
            <person name="Ramasamy R.K."/>
            <person name="Rodriguez J.C."/>
            <person name="Van S.L."/>
            <person name="Yuan L."/>
            <person name="Wang Z."/>
            <person name="Xia Z."/>
            <person name="Xiao L."/>
            <person name="Anderson O.D."/>
            <person name="Ouyang S."/>
            <person name="Liang Y."/>
            <person name="Zimin A.V."/>
            <person name="Pertea G."/>
            <person name="Qi P."/>
            <person name="Bennetzen J.L."/>
            <person name="Dai X."/>
            <person name="Dawson M.W."/>
            <person name="Muller H.G."/>
            <person name="Kugler K."/>
            <person name="Rivarola-Duarte L."/>
            <person name="Spannagl M."/>
            <person name="Mayer K.F.X."/>
            <person name="Lu F.H."/>
            <person name="Bevan M.W."/>
            <person name="Leroy P."/>
            <person name="Li P."/>
            <person name="You F.M."/>
            <person name="Sun Q."/>
            <person name="Liu Z."/>
            <person name="Lyons E."/>
            <person name="Wicker T."/>
            <person name="Salzberg S.L."/>
            <person name="Devos K.M."/>
            <person name="Dvorak J."/>
        </authorList>
    </citation>
    <scope>NUCLEOTIDE SEQUENCE [LARGE SCALE GENOMIC DNA]</scope>
    <source>
        <strain evidence="15">cv. AL8/78</strain>
    </source>
</reference>
<evidence type="ECO:0000256" key="5">
    <source>
        <dbReference type="ARBA" id="ARBA00022741"/>
    </source>
</evidence>
<comment type="similarity">
    <text evidence="1">Belongs to the protein kinase superfamily. CAMK Ser/Thr protein kinase family. SNF1 subfamily.</text>
</comment>
<dbReference type="Gramene" id="AET3Gv20782300.5">
    <property type="protein sequence ID" value="AET3Gv20782300.5"/>
    <property type="gene ID" value="AET3Gv20782300"/>
</dbReference>
<dbReference type="InterPro" id="IPR018451">
    <property type="entry name" value="NAF/FISL_domain"/>
</dbReference>
<evidence type="ECO:0000256" key="8">
    <source>
        <dbReference type="ARBA" id="ARBA00023211"/>
    </source>
</evidence>
<dbReference type="GO" id="GO:0007165">
    <property type="term" value="P:signal transduction"/>
    <property type="evidence" value="ECO:0007669"/>
    <property type="project" value="InterPro"/>
</dbReference>
<dbReference type="AlphaFoldDB" id="A0A453FU73"/>
<evidence type="ECO:0000256" key="3">
    <source>
        <dbReference type="ARBA" id="ARBA00022527"/>
    </source>
</evidence>
<evidence type="ECO:0000256" key="6">
    <source>
        <dbReference type="ARBA" id="ARBA00022777"/>
    </source>
</evidence>
<keyword evidence="7 11" id="KW-0067">ATP-binding</keyword>
<feature type="domain" description="NAF" evidence="14">
    <location>
        <begin position="199"/>
        <end position="223"/>
    </location>
</feature>
<dbReference type="PROSITE" id="PS50816">
    <property type="entry name" value="NAF"/>
    <property type="match status" value="1"/>
</dbReference>
<feature type="compositionally biased region" description="Low complexity" evidence="12">
    <location>
        <begin position="178"/>
        <end position="194"/>
    </location>
</feature>
<dbReference type="EC" id="2.7.11.1" evidence="2"/>
<dbReference type="PANTHER" id="PTHR43895:SF30">
    <property type="entry name" value="CBL-INTERACTING PROTEIN KINASE 11"/>
    <property type="match status" value="1"/>
</dbReference>
<evidence type="ECO:0000313" key="16">
    <source>
        <dbReference type="Proteomes" id="UP000015105"/>
    </source>
</evidence>
<feature type="domain" description="Protein kinase" evidence="13">
    <location>
        <begin position="11"/>
        <end position="272"/>
    </location>
</feature>
<sequence length="272" mass="30732">DERRTILMGRYEIGKQLGQGTFAKVYYARSLATGQAVAIKMINKDKVTKVGLMEQIKREISVMRLVKHPNVLQLFEVMATKSKIYFVLEYAKGGELFNKIVKEGKLNEDAARRRISKADFKCPRYFSAELKDLLHKILDPDPSTRIPISRIKRSAWYRRPVEVNAKKTEPEATHNTFSAEAASSGSTGCSTSEGNQGSLSLPNLNAFDIISLSTGFNLSGFFEEEYARREERFTTRQPVTIVLAKLKELAKRLKLKIKKKENGVLKLAAPKE</sequence>
<dbReference type="InterPro" id="IPR017441">
    <property type="entry name" value="Protein_kinase_ATP_BS"/>
</dbReference>
<reference evidence="16" key="2">
    <citation type="journal article" date="2017" name="Nat. Plants">
        <title>The Aegilops tauschii genome reveals multiple impacts of transposons.</title>
        <authorList>
            <person name="Zhao G."/>
            <person name="Zou C."/>
            <person name="Li K."/>
            <person name="Wang K."/>
            <person name="Li T."/>
            <person name="Gao L."/>
            <person name="Zhang X."/>
            <person name="Wang H."/>
            <person name="Yang Z."/>
            <person name="Liu X."/>
            <person name="Jiang W."/>
            <person name="Mao L."/>
            <person name="Kong X."/>
            <person name="Jiao Y."/>
            <person name="Jia J."/>
        </authorList>
    </citation>
    <scope>NUCLEOTIDE SEQUENCE [LARGE SCALE GENOMIC DNA]</scope>
    <source>
        <strain evidence="16">cv. AL8/78</strain>
    </source>
</reference>
<keyword evidence="8" id="KW-0464">Manganese</keyword>
<keyword evidence="6" id="KW-0418">Kinase</keyword>
<evidence type="ECO:0000256" key="12">
    <source>
        <dbReference type="SAM" id="MobiDB-lite"/>
    </source>
</evidence>
<name>A0A453FU73_AEGTS</name>
<protein>
    <recommendedName>
        <fullName evidence="2">non-specific serine/threonine protein kinase</fullName>
        <ecNumber evidence="2">2.7.11.1</ecNumber>
    </recommendedName>
</protein>
<dbReference type="FunFam" id="3.30.200.20:FF:000096">
    <property type="entry name" value="Non-specific serine/threonine protein kinase"/>
    <property type="match status" value="1"/>
</dbReference>
<reference evidence="16" key="1">
    <citation type="journal article" date="2014" name="Science">
        <title>Ancient hybridizations among the ancestral genomes of bread wheat.</title>
        <authorList>
            <consortium name="International Wheat Genome Sequencing Consortium,"/>
            <person name="Marcussen T."/>
            <person name="Sandve S.R."/>
            <person name="Heier L."/>
            <person name="Spannagl M."/>
            <person name="Pfeifer M."/>
            <person name="Jakobsen K.S."/>
            <person name="Wulff B.B."/>
            <person name="Steuernagel B."/>
            <person name="Mayer K.F."/>
            <person name="Olsen O.A."/>
        </authorList>
    </citation>
    <scope>NUCLEOTIDE SEQUENCE [LARGE SCALE GENOMIC DNA]</scope>
    <source>
        <strain evidence="16">cv. AL8/78</strain>
    </source>
</reference>
<keyword evidence="5 11" id="KW-0547">Nucleotide-binding</keyword>
<dbReference type="PROSITE" id="PS00107">
    <property type="entry name" value="PROTEIN_KINASE_ATP"/>
    <property type="match status" value="1"/>
</dbReference>
<dbReference type="GO" id="GO:0005524">
    <property type="term" value="F:ATP binding"/>
    <property type="evidence" value="ECO:0007669"/>
    <property type="project" value="UniProtKB-UniRule"/>
</dbReference>
<dbReference type="PANTHER" id="PTHR43895">
    <property type="entry name" value="CALCIUM/CALMODULIN-DEPENDENT PROTEIN KINASE KINASE-RELATED"/>
    <property type="match status" value="1"/>
</dbReference>
<evidence type="ECO:0000256" key="9">
    <source>
        <dbReference type="ARBA" id="ARBA00047899"/>
    </source>
</evidence>
<evidence type="ECO:0000256" key="11">
    <source>
        <dbReference type="PROSITE-ProRule" id="PRU10141"/>
    </source>
</evidence>
<dbReference type="Pfam" id="PF03822">
    <property type="entry name" value="NAF"/>
    <property type="match status" value="1"/>
</dbReference>
<keyword evidence="3" id="KW-0723">Serine/threonine-protein kinase</keyword>
<dbReference type="Gene3D" id="3.30.310.80">
    <property type="entry name" value="Kinase associated domain 1, KA1"/>
    <property type="match status" value="1"/>
</dbReference>
<proteinExistence type="inferred from homology"/>
<dbReference type="Pfam" id="PF00069">
    <property type="entry name" value="Pkinase"/>
    <property type="match status" value="1"/>
</dbReference>
<dbReference type="InterPro" id="IPR011009">
    <property type="entry name" value="Kinase-like_dom_sf"/>
</dbReference>